<dbReference type="EMBL" id="FNBM01000008">
    <property type="protein sequence ID" value="SDG18505.1"/>
    <property type="molecule type" value="Genomic_DNA"/>
</dbReference>
<feature type="compositionally biased region" description="Basic and acidic residues" evidence="1">
    <location>
        <begin position="192"/>
        <end position="203"/>
    </location>
</feature>
<feature type="compositionally biased region" description="Low complexity" evidence="1">
    <location>
        <begin position="169"/>
        <end position="181"/>
    </location>
</feature>
<name>A0A1G7S654_9GAMM</name>
<dbReference type="Proteomes" id="UP000243378">
    <property type="component" value="Unassembled WGS sequence"/>
</dbReference>
<proteinExistence type="predicted"/>
<evidence type="ECO:0000256" key="1">
    <source>
        <dbReference type="SAM" id="MobiDB-lite"/>
    </source>
</evidence>
<accession>A0A1G7S654</accession>
<feature type="region of interest" description="Disordered" evidence="1">
    <location>
        <begin position="188"/>
        <end position="233"/>
    </location>
</feature>
<gene>
    <name evidence="2" type="ORF">SAMN05216381_3328</name>
</gene>
<evidence type="ECO:0000313" key="3">
    <source>
        <dbReference type="Proteomes" id="UP000243378"/>
    </source>
</evidence>
<feature type="compositionally biased region" description="Low complexity" evidence="1">
    <location>
        <begin position="7"/>
        <end position="23"/>
    </location>
</feature>
<organism evidence="2 3">
    <name type="scientific">Phytopseudomonas seleniipraecipitans</name>
    <dbReference type="NCBI Taxonomy" id="640205"/>
    <lineage>
        <taxon>Bacteria</taxon>
        <taxon>Pseudomonadati</taxon>
        <taxon>Pseudomonadota</taxon>
        <taxon>Gammaproteobacteria</taxon>
        <taxon>Pseudomonadales</taxon>
        <taxon>Pseudomonadaceae</taxon>
        <taxon>Phytopseudomonas</taxon>
    </lineage>
</organism>
<dbReference type="InterPro" id="IPR021973">
    <property type="entry name" value="SprA-related"/>
</dbReference>
<feature type="region of interest" description="Disordered" evidence="1">
    <location>
        <begin position="162"/>
        <end position="181"/>
    </location>
</feature>
<feature type="region of interest" description="Disordered" evidence="1">
    <location>
        <begin position="1"/>
        <end position="80"/>
    </location>
</feature>
<dbReference type="AlphaFoldDB" id="A0A1G7S654"/>
<sequence length="247" mass="25523">MQVAGFSSSYYPASPLSAPAPRSVESASSPDLARAAFAPVAPGSASDSSKAATAQEEQDKPEESSTTAKPGEPRTPEEEQELQLVISELANRDREVRTHEQAHAAVGGVHAGAPTYTYTRGPDGKRYASGGEVSIDVGAVANDPQATLSKMQVVIRAALAPAEPSAQDRSVASQAQAQMAVARAELATMQRSEVEASKAPADEDAKESDDPSVTPTDAKSQLPSPGISLYAASAVDQPPSALLDLRA</sequence>
<dbReference type="STRING" id="640205.SAMN05216381_3328"/>
<evidence type="ECO:0000313" key="2">
    <source>
        <dbReference type="EMBL" id="SDG18505.1"/>
    </source>
</evidence>
<feature type="compositionally biased region" description="Polar residues" evidence="1">
    <location>
        <begin position="211"/>
        <end position="223"/>
    </location>
</feature>
<feature type="region of interest" description="Disordered" evidence="1">
    <location>
        <begin position="94"/>
        <end position="123"/>
    </location>
</feature>
<feature type="compositionally biased region" description="Low complexity" evidence="1">
    <location>
        <begin position="103"/>
        <end position="113"/>
    </location>
</feature>
<dbReference type="RefSeq" id="WP_092370102.1">
    <property type="nucleotide sequence ID" value="NZ_FNBM01000008.1"/>
</dbReference>
<dbReference type="Pfam" id="PF12118">
    <property type="entry name" value="SprA-related"/>
    <property type="match status" value="1"/>
</dbReference>
<reference evidence="2 3" key="1">
    <citation type="submission" date="2016-10" db="EMBL/GenBank/DDBJ databases">
        <authorList>
            <person name="de Groot N.N."/>
        </authorList>
    </citation>
    <scope>NUCLEOTIDE SEQUENCE [LARGE SCALE GENOMIC DNA]</scope>
    <source>
        <strain evidence="2 3">LMG 25475</strain>
    </source>
</reference>
<dbReference type="OrthoDB" id="9812722at2"/>
<protein>
    <submittedName>
        <fullName evidence="2">SprA-related family protein</fullName>
    </submittedName>
</protein>